<dbReference type="AlphaFoldDB" id="A0A4Y3IQQ3"/>
<proteinExistence type="predicted"/>
<protein>
    <recommendedName>
        <fullName evidence="1">SnoaL-like domain-containing protein</fullName>
    </recommendedName>
</protein>
<dbReference type="EMBL" id="BJLH01000010">
    <property type="protein sequence ID" value="GEA61194.1"/>
    <property type="molecule type" value="Genomic_DNA"/>
</dbReference>
<dbReference type="Gene3D" id="3.10.450.50">
    <property type="match status" value="1"/>
</dbReference>
<dbReference type="InterPro" id="IPR032710">
    <property type="entry name" value="NTF2-like_dom_sf"/>
</dbReference>
<organism evidence="2 3">
    <name type="scientific">Vibrio comitans NBRC 102076</name>
    <dbReference type="NCBI Taxonomy" id="1219078"/>
    <lineage>
        <taxon>Bacteria</taxon>
        <taxon>Pseudomonadati</taxon>
        <taxon>Pseudomonadota</taxon>
        <taxon>Gammaproteobacteria</taxon>
        <taxon>Vibrionales</taxon>
        <taxon>Vibrionaceae</taxon>
        <taxon>Vibrio</taxon>
    </lineage>
</organism>
<keyword evidence="3" id="KW-1185">Reference proteome</keyword>
<evidence type="ECO:0000313" key="3">
    <source>
        <dbReference type="Proteomes" id="UP000318242"/>
    </source>
</evidence>
<dbReference type="Pfam" id="PF12680">
    <property type="entry name" value="SnoaL_2"/>
    <property type="match status" value="1"/>
</dbReference>
<dbReference type="SUPFAM" id="SSF54427">
    <property type="entry name" value="NTF2-like"/>
    <property type="match status" value="1"/>
</dbReference>
<evidence type="ECO:0000313" key="2">
    <source>
        <dbReference type="EMBL" id="GEA61194.1"/>
    </source>
</evidence>
<dbReference type="Proteomes" id="UP000318242">
    <property type="component" value="Unassembled WGS sequence"/>
</dbReference>
<accession>A0A4Y3IQQ3</accession>
<dbReference type="RefSeq" id="WP_141271578.1">
    <property type="nucleotide sequence ID" value="NZ_BJLH01000010.1"/>
</dbReference>
<name>A0A4Y3IQQ3_9VIBR</name>
<evidence type="ECO:0000259" key="1">
    <source>
        <dbReference type="Pfam" id="PF12680"/>
    </source>
</evidence>
<dbReference type="InterPro" id="IPR037401">
    <property type="entry name" value="SnoaL-like"/>
</dbReference>
<dbReference type="OrthoDB" id="7061942at2"/>
<reference evidence="2 3" key="1">
    <citation type="submission" date="2019-06" db="EMBL/GenBank/DDBJ databases">
        <title>Whole genome shotgun sequence of Vibrio comitans NBRC 102076.</title>
        <authorList>
            <person name="Hosoyama A."/>
            <person name="Uohara A."/>
            <person name="Ohji S."/>
            <person name="Ichikawa N."/>
        </authorList>
    </citation>
    <scope>NUCLEOTIDE SEQUENCE [LARGE SCALE GENOMIC DNA]</scope>
    <source>
        <strain evidence="2 3">NBRC 102076</strain>
    </source>
</reference>
<feature type="domain" description="SnoaL-like" evidence="1">
    <location>
        <begin position="22"/>
        <end position="124"/>
    </location>
</feature>
<comment type="caution">
    <text evidence="2">The sequence shown here is derived from an EMBL/GenBank/DDBJ whole genome shotgun (WGS) entry which is preliminary data.</text>
</comment>
<sequence length="147" mass="16219">MSISANQNTNTIDINKKHALDVINAISNGDWQYVSDNFADDAKIWVAGSMPISGYHDKSFVDGLGESNKVGFPNGMSFTAKAMTAEGNRVAIEAETLGTHANGKVYNNHFHLLMVFRNGMVIEWKEYMDTEHANQTFFGQSCFSLGC</sequence>
<gene>
    <name evidence="2" type="ORF">VCO01S_23870</name>
</gene>